<protein>
    <recommendedName>
        <fullName evidence="4">Type IV pilin accessory protein</fullName>
    </recommendedName>
</protein>
<dbReference type="EMBL" id="FOXM01000001">
    <property type="protein sequence ID" value="SFP26135.1"/>
    <property type="molecule type" value="Genomic_DNA"/>
</dbReference>
<gene>
    <name evidence="2" type="ORF">SAMN05216229_101198</name>
</gene>
<accession>A0A1I5NWH3</accession>
<feature type="transmembrane region" description="Helical" evidence="1">
    <location>
        <begin position="21"/>
        <end position="46"/>
    </location>
</feature>
<dbReference type="Proteomes" id="UP000243084">
    <property type="component" value="Unassembled WGS sequence"/>
</dbReference>
<reference evidence="3" key="1">
    <citation type="submission" date="2016-10" db="EMBL/GenBank/DDBJ databases">
        <authorList>
            <person name="Varghese N."/>
            <person name="Submissions S."/>
        </authorList>
    </citation>
    <scope>NUCLEOTIDE SEQUENCE [LARGE SCALE GENOMIC DNA]</scope>
    <source>
        <strain evidence="3">JCM 18195</strain>
    </source>
</reference>
<evidence type="ECO:0000313" key="2">
    <source>
        <dbReference type="EMBL" id="SFP26135.1"/>
    </source>
</evidence>
<sequence>MQLFGVSVEMGMTKSVSRWGAVVIHLLASLLVFAVLAMLVLSWLFPGGLFLAAGGWEGLRIIAVVDLVLGPCLTLIVFNPCKPRAELVRDLSVIGLLQVLALVGGCYVVSQARPLVVVHVFDTLYVLNREDYRQAGLGSQALEDIAGWAPKFFYVEVPASKADFLAQHTRALLNGETPLQQRVELYRELPSDSQALMKVLRTRDQAENGSCLRVDLESSYQTGSVCFDLEARKVTDFIPAT</sequence>
<evidence type="ECO:0000313" key="3">
    <source>
        <dbReference type="Proteomes" id="UP000243084"/>
    </source>
</evidence>
<evidence type="ECO:0000256" key="1">
    <source>
        <dbReference type="SAM" id="Phobius"/>
    </source>
</evidence>
<proteinExistence type="predicted"/>
<feature type="transmembrane region" description="Helical" evidence="1">
    <location>
        <begin position="91"/>
        <end position="110"/>
    </location>
</feature>
<feature type="transmembrane region" description="Helical" evidence="1">
    <location>
        <begin position="58"/>
        <end position="79"/>
    </location>
</feature>
<keyword evidence="1" id="KW-1133">Transmembrane helix</keyword>
<dbReference type="AlphaFoldDB" id="A0A1I5NWH3"/>
<keyword evidence="3" id="KW-1185">Reference proteome</keyword>
<keyword evidence="1" id="KW-0812">Transmembrane</keyword>
<evidence type="ECO:0008006" key="4">
    <source>
        <dbReference type="Google" id="ProtNLM"/>
    </source>
</evidence>
<organism evidence="2 3">
    <name type="scientific">Geopseudomonas sagittaria</name>
    <dbReference type="NCBI Taxonomy" id="1135990"/>
    <lineage>
        <taxon>Bacteria</taxon>
        <taxon>Pseudomonadati</taxon>
        <taxon>Pseudomonadota</taxon>
        <taxon>Gammaproteobacteria</taxon>
        <taxon>Pseudomonadales</taxon>
        <taxon>Pseudomonadaceae</taxon>
        <taxon>Geopseudomonas</taxon>
    </lineage>
</organism>
<keyword evidence="1" id="KW-0472">Membrane</keyword>
<name>A0A1I5NWH3_9GAMM</name>